<comment type="caution">
    <text evidence="1">The sequence shown here is derived from an EMBL/GenBank/DDBJ whole genome shotgun (WGS) entry which is preliminary data.</text>
</comment>
<reference evidence="1 2" key="1">
    <citation type="submission" date="2019-11" db="EMBL/GenBank/DDBJ databases">
        <authorList>
            <person name="Dong K."/>
        </authorList>
    </citation>
    <scope>NUCLEOTIDE SEQUENCE [LARGE SCALE GENOMIC DNA]</scope>
    <source>
        <strain evidence="1 2">JCM 17370</strain>
    </source>
</reference>
<accession>A0A844GXX4</accession>
<evidence type="ECO:0000313" key="1">
    <source>
        <dbReference type="EMBL" id="MTH33292.1"/>
    </source>
</evidence>
<dbReference type="InterPro" id="IPR029058">
    <property type="entry name" value="AB_hydrolase_fold"/>
</dbReference>
<dbReference type="SUPFAM" id="SSF53474">
    <property type="entry name" value="alpha/beta-Hydrolases"/>
    <property type="match status" value="1"/>
</dbReference>
<evidence type="ECO:0000313" key="2">
    <source>
        <dbReference type="Proteomes" id="UP000442533"/>
    </source>
</evidence>
<evidence type="ECO:0008006" key="3">
    <source>
        <dbReference type="Google" id="ProtNLM"/>
    </source>
</evidence>
<name>A0A844GXX4_9RHOB</name>
<organism evidence="1 2">
    <name type="scientific">Paracoccus limosus</name>
    <dbReference type="NCBI Taxonomy" id="913252"/>
    <lineage>
        <taxon>Bacteria</taxon>
        <taxon>Pseudomonadati</taxon>
        <taxon>Pseudomonadota</taxon>
        <taxon>Alphaproteobacteria</taxon>
        <taxon>Rhodobacterales</taxon>
        <taxon>Paracoccaceae</taxon>
        <taxon>Paracoccus</taxon>
    </lineage>
</organism>
<dbReference type="Proteomes" id="UP000442533">
    <property type="component" value="Unassembled WGS sequence"/>
</dbReference>
<sequence length="321" mass="34270">MFQSPMPAAPSRPEPPQVLFDGEHLQLLYQPGPGPLTVLSFDIMHARANGRNAFARKLCLRNGLPLLGVVPKYPCWYPATEIVRIAEICRRLGRGPVIAYGASMGGYGALRWGKFLGAHHVLACSPQATIDPGQTGPGDRRYGRYFQPAQHAVMAVRAEHVAGQAAVLYDPRFGPDRVQAGLLADLDGVSLLPLPFVAHGTAACLSGSANALAAFQHLIAGDFAALRRQLLARRKLGGRYHLELATAAIRHGRHALAQRLAAPVLATDPLGYHMVMARRAMAVGEPAAAAGHYRSALAAKPGHRIAEMHLAKLVAEAGEVA</sequence>
<dbReference type="EMBL" id="WMIF01000001">
    <property type="protein sequence ID" value="MTH33292.1"/>
    <property type="molecule type" value="Genomic_DNA"/>
</dbReference>
<gene>
    <name evidence="1" type="ORF">GL279_01625</name>
</gene>
<keyword evidence="2" id="KW-1185">Reference proteome</keyword>
<dbReference type="AlphaFoldDB" id="A0A844GXX4"/>
<dbReference type="RefSeq" id="WP_155062858.1">
    <property type="nucleotide sequence ID" value="NZ_WMIF01000001.1"/>
</dbReference>
<proteinExistence type="predicted"/>
<dbReference type="OrthoDB" id="7768622at2"/>
<protein>
    <recommendedName>
        <fullName evidence="3">Alpha/beta hydrolase</fullName>
    </recommendedName>
</protein>